<proteinExistence type="predicted"/>
<dbReference type="Gramene" id="BGIOSGA024277-TA">
    <property type="protein sequence ID" value="BGIOSGA024277-PA"/>
    <property type="gene ID" value="BGIOSGA024277"/>
</dbReference>
<dbReference type="AlphaFoldDB" id="A2YLH5"/>
<gene>
    <name evidence="2" type="ORF">OsI_26072</name>
</gene>
<protein>
    <submittedName>
        <fullName evidence="2">Uncharacterized protein</fullName>
    </submittedName>
</protein>
<evidence type="ECO:0000313" key="3">
    <source>
        <dbReference type="Proteomes" id="UP000007015"/>
    </source>
</evidence>
<accession>A2YLH5</accession>
<name>A2YLH5_ORYSI</name>
<feature type="compositionally biased region" description="Basic and acidic residues" evidence="1">
    <location>
        <begin position="78"/>
        <end position="107"/>
    </location>
</feature>
<reference evidence="2 3" key="1">
    <citation type="journal article" date="2005" name="PLoS Biol.">
        <title>The genomes of Oryza sativa: a history of duplications.</title>
        <authorList>
            <person name="Yu J."/>
            <person name="Wang J."/>
            <person name="Lin W."/>
            <person name="Li S."/>
            <person name="Li H."/>
            <person name="Zhou J."/>
            <person name="Ni P."/>
            <person name="Dong W."/>
            <person name="Hu S."/>
            <person name="Zeng C."/>
            <person name="Zhang J."/>
            <person name="Zhang Y."/>
            <person name="Li R."/>
            <person name="Xu Z."/>
            <person name="Li S."/>
            <person name="Li X."/>
            <person name="Zheng H."/>
            <person name="Cong L."/>
            <person name="Lin L."/>
            <person name="Yin J."/>
            <person name="Geng J."/>
            <person name="Li G."/>
            <person name="Shi J."/>
            <person name="Liu J."/>
            <person name="Lv H."/>
            <person name="Li J."/>
            <person name="Wang J."/>
            <person name="Deng Y."/>
            <person name="Ran L."/>
            <person name="Shi X."/>
            <person name="Wang X."/>
            <person name="Wu Q."/>
            <person name="Li C."/>
            <person name="Ren X."/>
            <person name="Wang J."/>
            <person name="Wang X."/>
            <person name="Li D."/>
            <person name="Liu D."/>
            <person name="Zhang X."/>
            <person name="Ji Z."/>
            <person name="Zhao W."/>
            <person name="Sun Y."/>
            <person name="Zhang Z."/>
            <person name="Bao J."/>
            <person name="Han Y."/>
            <person name="Dong L."/>
            <person name="Ji J."/>
            <person name="Chen P."/>
            <person name="Wu S."/>
            <person name="Liu J."/>
            <person name="Xiao Y."/>
            <person name="Bu D."/>
            <person name="Tan J."/>
            <person name="Yang L."/>
            <person name="Ye C."/>
            <person name="Zhang J."/>
            <person name="Xu J."/>
            <person name="Zhou Y."/>
            <person name="Yu Y."/>
            <person name="Zhang B."/>
            <person name="Zhuang S."/>
            <person name="Wei H."/>
            <person name="Liu B."/>
            <person name="Lei M."/>
            <person name="Yu H."/>
            <person name="Li Y."/>
            <person name="Xu H."/>
            <person name="Wei S."/>
            <person name="He X."/>
            <person name="Fang L."/>
            <person name="Zhang Z."/>
            <person name="Zhang Y."/>
            <person name="Huang X."/>
            <person name="Su Z."/>
            <person name="Tong W."/>
            <person name="Li J."/>
            <person name="Tong Z."/>
            <person name="Li S."/>
            <person name="Ye J."/>
            <person name="Wang L."/>
            <person name="Fang L."/>
            <person name="Lei T."/>
            <person name="Chen C."/>
            <person name="Chen H."/>
            <person name="Xu Z."/>
            <person name="Li H."/>
            <person name="Huang H."/>
            <person name="Zhang F."/>
            <person name="Xu H."/>
            <person name="Li N."/>
            <person name="Zhao C."/>
            <person name="Li S."/>
            <person name="Dong L."/>
            <person name="Huang Y."/>
            <person name="Li L."/>
            <person name="Xi Y."/>
            <person name="Qi Q."/>
            <person name="Li W."/>
            <person name="Zhang B."/>
            <person name="Hu W."/>
            <person name="Zhang Y."/>
            <person name="Tian X."/>
            <person name="Jiao Y."/>
            <person name="Liang X."/>
            <person name="Jin J."/>
            <person name="Gao L."/>
            <person name="Zheng W."/>
            <person name="Hao B."/>
            <person name="Liu S."/>
            <person name="Wang W."/>
            <person name="Yuan L."/>
            <person name="Cao M."/>
            <person name="McDermott J."/>
            <person name="Samudrala R."/>
            <person name="Wang J."/>
            <person name="Wong G.K."/>
            <person name="Yang H."/>
        </authorList>
    </citation>
    <scope>NUCLEOTIDE SEQUENCE [LARGE SCALE GENOMIC DNA]</scope>
    <source>
        <strain evidence="3">cv. 93-11</strain>
    </source>
</reference>
<organism evidence="2 3">
    <name type="scientific">Oryza sativa subsp. indica</name>
    <name type="common">Rice</name>
    <dbReference type="NCBI Taxonomy" id="39946"/>
    <lineage>
        <taxon>Eukaryota</taxon>
        <taxon>Viridiplantae</taxon>
        <taxon>Streptophyta</taxon>
        <taxon>Embryophyta</taxon>
        <taxon>Tracheophyta</taxon>
        <taxon>Spermatophyta</taxon>
        <taxon>Magnoliopsida</taxon>
        <taxon>Liliopsida</taxon>
        <taxon>Poales</taxon>
        <taxon>Poaceae</taxon>
        <taxon>BOP clade</taxon>
        <taxon>Oryzoideae</taxon>
        <taxon>Oryzeae</taxon>
        <taxon>Oryzinae</taxon>
        <taxon>Oryza</taxon>
        <taxon>Oryza sativa</taxon>
    </lineage>
</organism>
<evidence type="ECO:0000313" key="2">
    <source>
        <dbReference type="EMBL" id="EAZ03936.1"/>
    </source>
</evidence>
<dbReference type="EMBL" id="CM000132">
    <property type="protein sequence ID" value="EAZ03936.1"/>
    <property type="molecule type" value="Genomic_DNA"/>
</dbReference>
<feature type="region of interest" description="Disordered" evidence="1">
    <location>
        <begin position="1"/>
        <end position="107"/>
    </location>
</feature>
<evidence type="ECO:0000256" key="1">
    <source>
        <dbReference type="SAM" id="MobiDB-lite"/>
    </source>
</evidence>
<feature type="compositionally biased region" description="Low complexity" evidence="1">
    <location>
        <begin position="1"/>
        <end position="25"/>
    </location>
</feature>
<dbReference type="HOGENOM" id="CLU_1963250_0_0_1"/>
<sequence>MATLTRPTTSSSLSSTPSSTRSSTTYALSAGGGGQAELQKGAGKKACSYGSSQRQGQPGGGRLQNHQPSPPWFGEGRSCGRSDKGENKLGLETRHRGRGTAEDAGRMEDRLLPAPEIFNKYRTYPIIY</sequence>
<dbReference type="Proteomes" id="UP000007015">
    <property type="component" value="Chromosome 7"/>
</dbReference>
<keyword evidence="3" id="KW-1185">Reference proteome</keyword>